<name>A0A2U1JR70_9FLAO</name>
<dbReference type="AlphaFoldDB" id="A0A2U1JR70"/>
<evidence type="ECO:0000313" key="2">
    <source>
        <dbReference type="EMBL" id="PWA07383.1"/>
    </source>
</evidence>
<keyword evidence="3" id="KW-1185">Reference proteome</keyword>
<reference evidence="2 3" key="1">
    <citation type="submission" date="2018-04" db="EMBL/GenBank/DDBJ databases">
        <title>Flavobacterium sp. nov., isolated from glacier ice.</title>
        <authorList>
            <person name="Liu Q."/>
            <person name="Xin Y.-H."/>
        </authorList>
    </citation>
    <scope>NUCLEOTIDE SEQUENCE [LARGE SCALE GENOMIC DNA]</scope>
    <source>
        <strain evidence="2 3">RB1R5</strain>
    </source>
</reference>
<dbReference type="Proteomes" id="UP000245449">
    <property type="component" value="Unassembled WGS sequence"/>
</dbReference>
<keyword evidence="1" id="KW-1133">Transmembrane helix</keyword>
<organism evidence="2 3">
    <name type="scientific">Flavobacterium psychrotolerans</name>
    <dbReference type="NCBI Taxonomy" id="2169410"/>
    <lineage>
        <taxon>Bacteria</taxon>
        <taxon>Pseudomonadati</taxon>
        <taxon>Bacteroidota</taxon>
        <taxon>Flavobacteriia</taxon>
        <taxon>Flavobacteriales</taxon>
        <taxon>Flavobacteriaceae</taxon>
        <taxon>Flavobacterium</taxon>
    </lineage>
</organism>
<keyword evidence="1" id="KW-0812">Transmembrane</keyword>
<gene>
    <name evidence="2" type="ORF">DB895_01295</name>
</gene>
<comment type="caution">
    <text evidence="2">The sequence shown here is derived from an EMBL/GenBank/DDBJ whole genome shotgun (WGS) entry which is preliminary data.</text>
</comment>
<evidence type="ECO:0000313" key="3">
    <source>
        <dbReference type="Proteomes" id="UP000245449"/>
    </source>
</evidence>
<dbReference type="EMBL" id="QCZI01000001">
    <property type="protein sequence ID" value="PWA07383.1"/>
    <property type="molecule type" value="Genomic_DNA"/>
</dbReference>
<sequence>MAMNNFKIDSEPKIQSGFKTPDRFFDDFSSKIMEQLPVNEPKVISFYAKRKNWILAVAAIIVLALTVPIINKFNTPSAELDVTTLENYLTNRASISDDDLVELLDEEDIQKMKVDYKIEDKAIEDLLSTNSNLEEYIIY</sequence>
<keyword evidence="1" id="KW-0472">Membrane</keyword>
<protein>
    <submittedName>
        <fullName evidence="2">Uncharacterized protein</fullName>
    </submittedName>
</protein>
<accession>A0A2U1JR70</accession>
<dbReference type="OrthoDB" id="981524at2"/>
<evidence type="ECO:0000256" key="1">
    <source>
        <dbReference type="SAM" id="Phobius"/>
    </source>
</evidence>
<proteinExistence type="predicted"/>
<feature type="transmembrane region" description="Helical" evidence="1">
    <location>
        <begin position="52"/>
        <end position="70"/>
    </location>
</feature>
<dbReference type="RefSeq" id="WP_116723529.1">
    <property type="nucleotide sequence ID" value="NZ_QCZI01000001.1"/>
</dbReference>